<sequence>MKLGSTAVVVTSSSVATLGFPKNYYNKPSWFGQLLKTNMFPHNFPILSSSSSSASISTTTEDSSDAVAAAKPKQQQPWLIVGLGNPGKKYHSTRHNVGFQMVDALADAEGISISGVSLKALFGKGFIGNVPVMFAKPQTFMNASGESVGAIVSYYKIPLKQVLLIYDDLDLPFAKLRLLPKGGHGGHNGMKSVINHFKGNRDFPRLRIGIGRPPGKMDTANFVLRPFTKQEHEESLDPMCAEVEVVAHGWAIICGKKKVRLTFTNENRDQDITFYIQNLSIVPSEPSVIIGFVRSQLGVVTKDMSMCIANNDSGKGRTPGPPP</sequence>
<name>A0ACC4BA48_POPAL</name>
<protein>
    <submittedName>
        <fullName evidence="1">Uncharacterized protein</fullName>
    </submittedName>
</protein>
<reference evidence="1 2" key="1">
    <citation type="journal article" date="2024" name="Plant Biotechnol. J.">
        <title>Genome and CRISPR/Cas9 system of a widespread forest tree (Populus alba) in the world.</title>
        <authorList>
            <person name="Liu Y.J."/>
            <person name="Jiang P.F."/>
            <person name="Han X.M."/>
            <person name="Li X.Y."/>
            <person name="Wang H.M."/>
            <person name="Wang Y.J."/>
            <person name="Wang X.X."/>
            <person name="Zeng Q.Y."/>
        </authorList>
    </citation>
    <scope>NUCLEOTIDE SEQUENCE [LARGE SCALE GENOMIC DNA]</scope>
    <source>
        <strain evidence="2">cv. PAL-ZL1</strain>
    </source>
</reference>
<keyword evidence="2" id="KW-1185">Reference proteome</keyword>
<accession>A0ACC4BA48</accession>
<organism evidence="1 2">
    <name type="scientific">Populus alba</name>
    <name type="common">White poplar</name>
    <dbReference type="NCBI Taxonomy" id="43335"/>
    <lineage>
        <taxon>Eukaryota</taxon>
        <taxon>Viridiplantae</taxon>
        <taxon>Streptophyta</taxon>
        <taxon>Embryophyta</taxon>
        <taxon>Tracheophyta</taxon>
        <taxon>Spermatophyta</taxon>
        <taxon>Magnoliopsida</taxon>
        <taxon>eudicotyledons</taxon>
        <taxon>Gunneridae</taxon>
        <taxon>Pentapetalae</taxon>
        <taxon>rosids</taxon>
        <taxon>fabids</taxon>
        <taxon>Malpighiales</taxon>
        <taxon>Salicaceae</taxon>
        <taxon>Saliceae</taxon>
        <taxon>Populus</taxon>
    </lineage>
</organism>
<evidence type="ECO:0000313" key="1">
    <source>
        <dbReference type="EMBL" id="KAL3575136.1"/>
    </source>
</evidence>
<dbReference type="Proteomes" id="UP000309997">
    <property type="component" value="Unassembled WGS sequence"/>
</dbReference>
<comment type="caution">
    <text evidence="1">The sequence shown here is derived from an EMBL/GenBank/DDBJ whole genome shotgun (WGS) entry which is preliminary data.</text>
</comment>
<evidence type="ECO:0000313" key="2">
    <source>
        <dbReference type="Proteomes" id="UP000309997"/>
    </source>
</evidence>
<gene>
    <name evidence="1" type="ORF">D5086_023237</name>
</gene>
<dbReference type="EMBL" id="RCHU02000012">
    <property type="protein sequence ID" value="KAL3575136.1"/>
    <property type="molecule type" value="Genomic_DNA"/>
</dbReference>
<proteinExistence type="predicted"/>